<feature type="non-terminal residue" evidence="1">
    <location>
        <position position="51"/>
    </location>
</feature>
<evidence type="ECO:0000313" key="2">
    <source>
        <dbReference type="Proteomes" id="UP000824469"/>
    </source>
</evidence>
<proteinExistence type="predicted"/>
<dbReference type="AlphaFoldDB" id="A0AA38C7D3"/>
<accession>A0AA38C7D3</accession>
<dbReference type="Proteomes" id="UP000824469">
    <property type="component" value="Unassembled WGS sequence"/>
</dbReference>
<evidence type="ECO:0000313" key="1">
    <source>
        <dbReference type="EMBL" id="KAH9293836.1"/>
    </source>
</evidence>
<comment type="caution">
    <text evidence="1">The sequence shown here is derived from an EMBL/GenBank/DDBJ whole genome shotgun (WGS) entry which is preliminary data.</text>
</comment>
<name>A0AA38C7D3_TAXCH</name>
<sequence length="51" mass="5909">MNVNDLPEQAEATMLENDVFLQRFHHALLELHLEEGALIYLETGRQYPVAK</sequence>
<reference evidence="1 2" key="1">
    <citation type="journal article" date="2021" name="Nat. Plants">
        <title>The Taxus genome provides insights into paclitaxel biosynthesis.</title>
        <authorList>
            <person name="Xiong X."/>
            <person name="Gou J."/>
            <person name="Liao Q."/>
            <person name="Li Y."/>
            <person name="Zhou Q."/>
            <person name="Bi G."/>
            <person name="Li C."/>
            <person name="Du R."/>
            <person name="Wang X."/>
            <person name="Sun T."/>
            <person name="Guo L."/>
            <person name="Liang H."/>
            <person name="Lu P."/>
            <person name="Wu Y."/>
            <person name="Zhang Z."/>
            <person name="Ro D.K."/>
            <person name="Shang Y."/>
            <person name="Huang S."/>
            <person name="Yan J."/>
        </authorList>
    </citation>
    <scope>NUCLEOTIDE SEQUENCE [LARGE SCALE GENOMIC DNA]</scope>
    <source>
        <strain evidence="1">Ta-2019</strain>
    </source>
</reference>
<keyword evidence="2" id="KW-1185">Reference proteome</keyword>
<organism evidence="1 2">
    <name type="scientific">Taxus chinensis</name>
    <name type="common">Chinese yew</name>
    <name type="synonym">Taxus wallichiana var. chinensis</name>
    <dbReference type="NCBI Taxonomy" id="29808"/>
    <lineage>
        <taxon>Eukaryota</taxon>
        <taxon>Viridiplantae</taxon>
        <taxon>Streptophyta</taxon>
        <taxon>Embryophyta</taxon>
        <taxon>Tracheophyta</taxon>
        <taxon>Spermatophyta</taxon>
        <taxon>Pinopsida</taxon>
        <taxon>Pinidae</taxon>
        <taxon>Conifers II</taxon>
        <taxon>Cupressales</taxon>
        <taxon>Taxaceae</taxon>
        <taxon>Taxus</taxon>
    </lineage>
</organism>
<dbReference type="EMBL" id="JAHRHJ020000670">
    <property type="protein sequence ID" value="KAH9293836.1"/>
    <property type="molecule type" value="Genomic_DNA"/>
</dbReference>
<dbReference type="Gene3D" id="2.20.25.10">
    <property type="match status" value="1"/>
</dbReference>
<gene>
    <name evidence="1" type="ORF">KI387_040960</name>
</gene>
<protein>
    <submittedName>
        <fullName evidence="1">Uncharacterized protein</fullName>
    </submittedName>
</protein>